<dbReference type="Proteomes" id="UP000176422">
    <property type="component" value="Unassembled WGS sequence"/>
</dbReference>
<dbReference type="AlphaFoldDB" id="A0A1F8DXR1"/>
<evidence type="ECO:0000256" key="1">
    <source>
        <dbReference type="SAM" id="SignalP"/>
    </source>
</evidence>
<name>A0A1F8DXR1_9BACT</name>
<comment type="caution">
    <text evidence="2">The sequence shown here is derived from an EMBL/GenBank/DDBJ whole genome shotgun (WGS) entry which is preliminary data.</text>
</comment>
<gene>
    <name evidence="2" type="ORF">A2372_02990</name>
</gene>
<organism evidence="2 3">
    <name type="scientific">Candidatus Wolfebacteria bacterium RIFOXYB1_FULL_54_12</name>
    <dbReference type="NCBI Taxonomy" id="1802559"/>
    <lineage>
        <taxon>Bacteria</taxon>
        <taxon>Candidatus Wolfeibacteriota</taxon>
    </lineage>
</organism>
<accession>A0A1F8DXR1</accession>
<keyword evidence="1" id="KW-0732">Signal</keyword>
<protein>
    <submittedName>
        <fullName evidence="2">Uncharacterized protein</fullName>
    </submittedName>
</protein>
<evidence type="ECO:0000313" key="2">
    <source>
        <dbReference type="EMBL" id="OGM93333.1"/>
    </source>
</evidence>
<dbReference type="STRING" id="1802559.A2372_02990"/>
<feature type="chain" id="PRO_5009535234" evidence="1">
    <location>
        <begin position="23"/>
        <end position="368"/>
    </location>
</feature>
<evidence type="ECO:0000313" key="3">
    <source>
        <dbReference type="Proteomes" id="UP000176422"/>
    </source>
</evidence>
<dbReference type="EMBL" id="MGIT01000001">
    <property type="protein sequence ID" value="OGM93333.1"/>
    <property type="molecule type" value="Genomic_DNA"/>
</dbReference>
<sequence length="368" mass="40183">MKRNLFGVLLVLVILVPLNVFAADATATQVDVASSVNNDVFVNGSEFHQEFNGPTGITKSLSGGVTAPYLNMQQATTPFPVGSWRPVVLAPRSTRELYTEEEVRKIIESNQDIFQVTGRLRLVVPAHNEPFIYTLPSDLNLDRLGLVSLLTVEGEAPPNANVEEHLLRLQSVAYRLTNSFVTTAQCTEDILNKFANNGGGISGGATGFMGSVLTGTGIAAQDSVAVSRAYRVPKCRVTAWSTNVSDLDEFTKQSSGQQPELLYNLYLYKDKGKQQAEFAGTLSRMAEDEQFLARLRRGGGIDFVAFYLKEADKAAVQEQIEVFQKEFVLLLKAKGVTAANARIELVPTDPNAPAYRRTDIVGGLALYQ</sequence>
<feature type="signal peptide" evidence="1">
    <location>
        <begin position="1"/>
        <end position="22"/>
    </location>
</feature>
<proteinExistence type="predicted"/>
<reference evidence="2 3" key="1">
    <citation type="journal article" date="2016" name="Nat. Commun.">
        <title>Thousands of microbial genomes shed light on interconnected biogeochemical processes in an aquifer system.</title>
        <authorList>
            <person name="Anantharaman K."/>
            <person name="Brown C.T."/>
            <person name="Hug L.A."/>
            <person name="Sharon I."/>
            <person name="Castelle C.J."/>
            <person name="Probst A.J."/>
            <person name="Thomas B.C."/>
            <person name="Singh A."/>
            <person name="Wilkins M.J."/>
            <person name="Karaoz U."/>
            <person name="Brodie E.L."/>
            <person name="Williams K.H."/>
            <person name="Hubbard S.S."/>
            <person name="Banfield J.F."/>
        </authorList>
    </citation>
    <scope>NUCLEOTIDE SEQUENCE [LARGE SCALE GENOMIC DNA]</scope>
</reference>